<dbReference type="Pfam" id="PF13450">
    <property type="entry name" value="NAD_binding_8"/>
    <property type="match status" value="1"/>
</dbReference>
<dbReference type="Proteomes" id="UP000275385">
    <property type="component" value="Unassembled WGS sequence"/>
</dbReference>
<sequence>MSPLNGDIVWLPSPSAVTFIAMMFPQITLNIALVFSLDVVIVGGGAAGTYAAVQLFDRGVDVLVIEKQSDLGGHADTYVDPTTGTPLNAGVQILHNTSFVRQYAARLGVTLQRPAVDSNTTTTLAVDFRTGQHVANPLADAETYTALAQYLKIRTTNFSYLEDGFYLPDPVPSDLIIPFGDFAIKYGIEKSVFLLNQYTQGCDISKVPAVYALVTCGQELVGEILNGGDFLTTRDINDLYRSAATILGNRVLFNSSIRSVSRDVDEVTVKTRQNGTNTAIKAKKLLMTGAPLLRNLKGWDLTAEEAALFSKFDTFGYYAGVVSNPSFPDATSFTNVNANTTFRTPEPPALFNIGNTPFSNKTRTTYYATKPNWNSDRAAKRALADLDSLVQKLGYGTTKTKLLAWYPHGPFNLEVSPDEIKRGFYRRLYGLQGKTRTWWSGATWQAQDSSQIWYYTATLIDALATKQSTD</sequence>
<evidence type="ECO:0000313" key="2">
    <source>
        <dbReference type="Proteomes" id="UP000275385"/>
    </source>
</evidence>
<protein>
    <recommendedName>
        <fullName evidence="3">Amine oxidase domain-containing protein</fullName>
    </recommendedName>
</protein>
<dbReference type="OrthoDB" id="68575at2759"/>
<dbReference type="AlphaFoldDB" id="A0A420XXZ7"/>
<dbReference type="Gene3D" id="3.50.50.60">
    <property type="entry name" value="FAD/NAD(P)-binding domain"/>
    <property type="match status" value="1"/>
</dbReference>
<evidence type="ECO:0000313" key="1">
    <source>
        <dbReference type="EMBL" id="RKU40410.1"/>
    </source>
</evidence>
<comment type="caution">
    <text evidence="1">The sequence shown here is derived from an EMBL/GenBank/DDBJ whole genome shotgun (WGS) entry which is preliminary data.</text>
</comment>
<keyword evidence="2" id="KW-1185">Reference proteome</keyword>
<dbReference type="EMBL" id="QVQW01000105">
    <property type="protein sequence ID" value="RKU40410.1"/>
    <property type="molecule type" value="Genomic_DNA"/>
</dbReference>
<organism evidence="1 2">
    <name type="scientific">Coniochaeta pulveracea</name>
    <dbReference type="NCBI Taxonomy" id="177199"/>
    <lineage>
        <taxon>Eukaryota</taxon>
        <taxon>Fungi</taxon>
        <taxon>Dikarya</taxon>
        <taxon>Ascomycota</taxon>
        <taxon>Pezizomycotina</taxon>
        <taxon>Sordariomycetes</taxon>
        <taxon>Sordariomycetidae</taxon>
        <taxon>Coniochaetales</taxon>
        <taxon>Coniochaetaceae</taxon>
        <taxon>Coniochaeta</taxon>
    </lineage>
</organism>
<reference evidence="1 2" key="1">
    <citation type="submission" date="2018-08" db="EMBL/GenBank/DDBJ databases">
        <title>Draft genome of the lignicolous fungus Coniochaeta pulveracea.</title>
        <authorList>
            <person name="Borstlap C.J."/>
            <person name="De Witt R.N."/>
            <person name="Botha A."/>
            <person name="Volschenk H."/>
        </authorList>
    </citation>
    <scope>NUCLEOTIDE SEQUENCE [LARGE SCALE GENOMIC DNA]</scope>
    <source>
        <strain evidence="1 2">CAB683</strain>
    </source>
</reference>
<gene>
    <name evidence="1" type="ORF">DL546_000980</name>
</gene>
<dbReference type="Gene3D" id="1.10.405.20">
    <property type="match status" value="1"/>
</dbReference>
<dbReference type="InterPro" id="IPR036188">
    <property type="entry name" value="FAD/NAD-bd_sf"/>
</dbReference>
<name>A0A420XXZ7_9PEZI</name>
<dbReference type="Gene3D" id="3.30.70.1990">
    <property type="match status" value="1"/>
</dbReference>
<evidence type="ECO:0008006" key="3">
    <source>
        <dbReference type="Google" id="ProtNLM"/>
    </source>
</evidence>
<proteinExistence type="predicted"/>
<dbReference type="SUPFAM" id="SSF51905">
    <property type="entry name" value="FAD/NAD(P)-binding domain"/>
    <property type="match status" value="1"/>
</dbReference>
<accession>A0A420XXZ7</accession>